<dbReference type="PROSITE" id="PS50011">
    <property type="entry name" value="PROTEIN_KINASE_DOM"/>
    <property type="match status" value="1"/>
</dbReference>
<dbReference type="CDD" id="cd00063">
    <property type="entry name" value="FN3"/>
    <property type="match status" value="1"/>
</dbReference>
<dbReference type="GO" id="GO:0005634">
    <property type="term" value="C:nucleus"/>
    <property type="evidence" value="ECO:0007669"/>
    <property type="project" value="TreeGrafter"/>
</dbReference>
<evidence type="ECO:0000256" key="6">
    <source>
        <dbReference type="PROSITE-ProRule" id="PRU10141"/>
    </source>
</evidence>
<feature type="binding site" evidence="6">
    <location>
        <position position="221"/>
    </location>
    <ligand>
        <name>ATP</name>
        <dbReference type="ChEBI" id="CHEBI:30616"/>
    </ligand>
</feature>
<evidence type="ECO:0000256" key="2">
    <source>
        <dbReference type="ARBA" id="ARBA00022679"/>
    </source>
</evidence>
<evidence type="ECO:0000313" key="10">
    <source>
        <dbReference type="EMBL" id="CAD7197369.1"/>
    </source>
</evidence>
<protein>
    <recommendedName>
        <fullName evidence="9">Protein kinase domain-containing protein</fullName>
    </recommendedName>
</protein>
<keyword evidence="2" id="KW-0808">Transferase</keyword>
<name>A0A7R8VI76_TIMDO</name>
<dbReference type="Pfam" id="PF00069">
    <property type="entry name" value="Pkinase"/>
    <property type="match status" value="1"/>
</dbReference>
<feature type="compositionally biased region" description="Polar residues" evidence="8">
    <location>
        <begin position="109"/>
        <end position="121"/>
    </location>
</feature>
<dbReference type="Gene3D" id="2.30.30.40">
    <property type="entry name" value="SH3 Domains"/>
    <property type="match status" value="1"/>
</dbReference>
<dbReference type="GO" id="GO:0004674">
    <property type="term" value="F:protein serine/threonine kinase activity"/>
    <property type="evidence" value="ECO:0007669"/>
    <property type="project" value="UniProtKB-KW"/>
</dbReference>
<accession>A0A7R8VI76</accession>
<comment type="similarity">
    <text evidence="7">Belongs to the protein kinase superfamily.</text>
</comment>
<feature type="region of interest" description="Disordered" evidence="8">
    <location>
        <begin position="93"/>
        <end position="129"/>
    </location>
</feature>
<dbReference type="SMART" id="SM00220">
    <property type="entry name" value="S_TKc"/>
    <property type="match status" value="1"/>
</dbReference>
<dbReference type="PROSITE" id="PS00107">
    <property type="entry name" value="PROTEIN_KINASE_ATP"/>
    <property type="match status" value="1"/>
</dbReference>
<dbReference type="AlphaFoldDB" id="A0A7R8VI76"/>
<evidence type="ECO:0000256" key="8">
    <source>
        <dbReference type="SAM" id="MobiDB-lite"/>
    </source>
</evidence>
<evidence type="ECO:0000256" key="1">
    <source>
        <dbReference type="ARBA" id="ARBA00022527"/>
    </source>
</evidence>
<keyword evidence="1 7" id="KW-0723">Serine/threonine-protein kinase</keyword>
<dbReference type="InterPro" id="IPR003961">
    <property type="entry name" value="FN3_dom"/>
</dbReference>
<dbReference type="Gene3D" id="3.30.200.20">
    <property type="entry name" value="Phosphorylase Kinase, domain 1"/>
    <property type="match status" value="1"/>
</dbReference>
<gene>
    <name evidence="10" type="ORF">TDIB3V08_LOCUS3679</name>
</gene>
<dbReference type="GO" id="GO:0005524">
    <property type="term" value="F:ATP binding"/>
    <property type="evidence" value="ECO:0007669"/>
    <property type="project" value="UniProtKB-UniRule"/>
</dbReference>
<dbReference type="InterPro" id="IPR036028">
    <property type="entry name" value="SH3-like_dom_sf"/>
</dbReference>
<keyword evidence="3 6" id="KW-0547">Nucleotide-binding</keyword>
<dbReference type="InterPro" id="IPR000719">
    <property type="entry name" value="Prot_kinase_dom"/>
</dbReference>
<keyword evidence="5 6" id="KW-0067">ATP-binding</keyword>
<evidence type="ECO:0000256" key="3">
    <source>
        <dbReference type="ARBA" id="ARBA00022741"/>
    </source>
</evidence>
<dbReference type="InterPro" id="IPR017441">
    <property type="entry name" value="Protein_kinase_ATP_BS"/>
</dbReference>
<dbReference type="GO" id="GO:0035556">
    <property type="term" value="P:intracellular signal transduction"/>
    <property type="evidence" value="ECO:0007669"/>
    <property type="project" value="TreeGrafter"/>
</dbReference>
<evidence type="ECO:0000256" key="5">
    <source>
        <dbReference type="ARBA" id="ARBA00022840"/>
    </source>
</evidence>
<dbReference type="InterPro" id="IPR011009">
    <property type="entry name" value="Kinase-like_dom_sf"/>
</dbReference>
<sequence>MEHCFVQGDSSTAFLIPPGSVVKVLAEFRALRPGELVANKGESVQIVAYNPQRGYLVLRQSDAEEGWLPAHVLSHQAVVARKPWSFRFRKPSFSGSGRRGERRSFDGGLNTSPLLSQNSKQSDSRHQFGDWVPVGSTTKVQGLSHVVDGLTPGETYSFRVLSPLYGGAKIAGLPSSPVATPLADASRFRHRYQELEELGLGRFAVVRKARDRGTSQEVAVKQVSCRRQCHSATHAEYSLMAQLHHVNVVRALALFDNAPQLGTDSIVIELVNGPLLFTFLCKQEEYSEDTVCYYMKQLLSALDYLHNQNIVYLDIKPENVMVDVTGANPVLKLVDFGDAVCAKEFEVLPPANVEFAAPETVLGQPTSCHTDIGLSPFLDDSLEETTTNILKCDFCFPHEYFGDLSNEGKDLISQLLLATPSQRAGASHCLNSAWFTDVQRFNVIPTARLVSFMERRKSLSRSLIASAS</sequence>
<proteinExistence type="inferred from homology"/>
<dbReference type="SUPFAM" id="SSF56112">
    <property type="entry name" value="Protein kinase-like (PK-like)"/>
    <property type="match status" value="1"/>
</dbReference>
<dbReference type="EMBL" id="OA565611">
    <property type="protein sequence ID" value="CAD7197369.1"/>
    <property type="molecule type" value="Genomic_DNA"/>
</dbReference>
<feature type="domain" description="Protein kinase" evidence="9">
    <location>
        <begin position="192"/>
        <end position="435"/>
    </location>
</feature>
<dbReference type="Pfam" id="PF23587">
    <property type="entry name" value="SH3_KALRN"/>
    <property type="match status" value="1"/>
</dbReference>
<dbReference type="PROSITE" id="PS00108">
    <property type="entry name" value="PROTEIN_KINASE_ST"/>
    <property type="match status" value="1"/>
</dbReference>
<dbReference type="InterPro" id="IPR008271">
    <property type="entry name" value="Ser/Thr_kinase_AS"/>
</dbReference>
<evidence type="ECO:0000256" key="7">
    <source>
        <dbReference type="RuleBase" id="RU000304"/>
    </source>
</evidence>
<dbReference type="InterPro" id="IPR047053">
    <property type="entry name" value="Kalirin_TRIO_SH3_2"/>
</dbReference>
<organism evidence="10">
    <name type="scientific">Timema douglasi</name>
    <name type="common">Walking stick</name>
    <dbReference type="NCBI Taxonomy" id="61478"/>
    <lineage>
        <taxon>Eukaryota</taxon>
        <taxon>Metazoa</taxon>
        <taxon>Ecdysozoa</taxon>
        <taxon>Arthropoda</taxon>
        <taxon>Hexapoda</taxon>
        <taxon>Insecta</taxon>
        <taxon>Pterygota</taxon>
        <taxon>Neoptera</taxon>
        <taxon>Polyneoptera</taxon>
        <taxon>Phasmatodea</taxon>
        <taxon>Timematodea</taxon>
        <taxon>Timematoidea</taxon>
        <taxon>Timematidae</taxon>
        <taxon>Timema</taxon>
    </lineage>
</organism>
<keyword evidence="4" id="KW-0418">Kinase</keyword>
<dbReference type="PANTHER" id="PTHR24342">
    <property type="entry name" value="SERINE/THREONINE-PROTEIN KINASE 17"/>
    <property type="match status" value="1"/>
</dbReference>
<dbReference type="Gene3D" id="1.10.510.10">
    <property type="entry name" value="Transferase(Phosphotransferase) domain 1"/>
    <property type="match status" value="1"/>
</dbReference>
<evidence type="ECO:0000256" key="4">
    <source>
        <dbReference type="ARBA" id="ARBA00022777"/>
    </source>
</evidence>
<reference evidence="10" key="1">
    <citation type="submission" date="2020-11" db="EMBL/GenBank/DDBJ databases">
        <authorList>
            <person name="Tran Van P."/>
        </authorList>
    </citation>
    <scope>NUCLEOTIDE SEQUENCE</scope>
</reference>
<dbReference type="SUPFAM" id="SSF50044">
    <property type="entry name" value="SH3-domain"/>
    <property type="match status" value="1"/>
</dbReference>
<dbReference type="GO" id="GO:0043065">
    <property type="term" value="P:positive regulation of apoptotic process"/>
    <property type="evidence" value="ECO:0007669"/>
    <property type="project" value="TreeGrafter"/>
</dbReference>
<evidence type="ECO:0000259" key="9">
    <source>
        <dbReference type="PROSITE" id="PS50011"/>
    </source>
</evidence>
<dbReference type="PANTHER" id="PTHR24342:SF21">
    <property type="entry name" value="TRIO RHO GUANINE NUCLEOTIDE EXCHANGE FACTOR"/>
    <property type="match status" value="1"/>
</dbReference>